<keyword evidence="5 13" id="KW-0808">Transferase</keyword>
<evidence type="ECO:0000256" key="6">
    <source>
        <dbReference type="ARBA" id="ARBA00022692"/>
    </source>
</evidence>
<feature type="domain" description="Histidine kinase" evidence="11">
    <location>
        <begin position="264"/>
        <end position="508"/>
    </location>
</feature>
<evidence type="ECO:0000313" key="14">
    <source>
        <dbReference type="Proteomes" id="UP001180715"/>
    </source>
</evidence>
<dbReference type="InterPro" id="IPR036097">
    <property type="entry name" value="HisK_dim/P_sf"/>
</dbReference>
<keyword evidence="8" id="KW-1133">Transmembrane helix</keyword>
<dbReference type="RefSeq" id="WP_310245465.1">
    <property type="nucleotide sequence ID" value="NZ_JAVDXX010000001.1"/>
</dbReference>
<evidence type="ECO:0000256" key="7">
    <source>
        <dbReference type="ARBA" id="ARBA00022777"/>
    </source>
</evidence>
<evidence type="ECO:0000259" key="11">
    <source>
        <dbReference type="PROSITE" id="PS50109"/>
    </source>
</evidence>
<feature type="compositionally biased region" description="Low complexity" evidence="10">
    <location>
        <begin position="566"/>
        <end position="583"/>
    </location>
</feature>
<evidence type="ECO:0000256" key="10">
    <source>
        <dbReference type="SAM" id="MobiDB-lite"/>
    </source>
</evidence>
<dbReference type="InterPro" id="IPR003660">
    <property type="entry name" value="HAMP_dom"/>
</dbReference>
<evidence type="ECO:0000313" key="13">
    <source>
        <dbReference type="EMBL" id="MDR7292939.1"/>
    </source>
</evidence>
<keyword evidence="7 13" id="KW-0418">Kinase</keyword>
<evidence type="ECO:0000256" key="8">
    <source>
        <dbReference type="ARBA" id="ARBA00022989"/>
    </source>
</evidence>
<dbReference type="InterPro" id="IPR004358">
    <property type="entry name" value="Sig_transdc_His_kin-like_C"/>
</dbReference>
<dbReference type="PANTHER" id="PTHR43547:SF2">
    <property type="entry name" value="HYBRID SIGNAL TRANSDUCTION HISTIDINE KINASE C"/>
    <property type="match status" value="1"/>
</dbReference>
<evidence type="ECO:0000256" key="9">
    <source>
        <dbReference type="ARBA" id="ARBA00023012"/>
    </source>
</evidence>
<evidence type="ECO:0000259" key="12">
    <source>
        <dbReference type="PROSITE" id="PS50885"/>
    </source>
</evidence>
<dbReference type="Pfam" id="PF02518">
    <property type="entry name" value="HATPase_c"/>
    <property type="match status" value="1"/>
</dbReference>
<dbReference type="InterPro" id="IPR036890">
    <property type="entry name" value="HATPase_C_sf"/>
</dbReference>
<dbReference type="EC" id="2.7.13.3" evidence="3"/>
<keyword evidence="14" id="KW-1185">Reference proteome</keyword>
<feature type="compositionally biased region" description="Low complexity" evidence="10">
    <location>
        <begin position="527"/>
        <end position="550"/>
    </location>
</feature>
<evidence type="ECO:0000256" key="3">
    <source>
        <dbReference type="ARBA" id="ARBA00012438"/>
    </source>
</evidence>
<dbReference type="PANTHER" id="PTHR43547">
    <property type="entry name" value="TWO-COMPONENT HISTIDINE KINASE"/>
    <property type="match status" value="1"/>
</dbReference>
<dbReference type="Pfam" id="PF00512">
    <property type="entry name" value="HisKA"/>
    <property type="match status" value="1"/>
</dbReference>
<feature type="region of interest" description="Disordered" evidence="10">
    <location>
        <begin position="527"/>
        <end position="583"/>
    </location>
</feature>
<dbReference type="Gene3D" id="3.30.565.10">
    <property type="entry name" value="Histidine kinase-like ATPase, C-terminal domain"/>
    <property type="match status" value="1"/>
</dbReference>
<dbReference type="InterPro" id="IPR003594">
    <property type="entry name" value="HATPase_dom"/>
</dbReference>
<organism evidence="13 14">
    <name type="scientific">Pseudoglutamicibacter albus</name>
    <dbReference type="NCBI Taxonomy" id="98671"/>
    <lineage>
        <taxon>Bacteria</taxon>
        <taxon>Bacillati</taxon>
        <taxon>Actinomycetota</taxon>
        <taxon>Actinomycetes</taxon>
        <taxon>Micrococcales</taxon>
        <taxon>Micrococcaceae</taxon>
        <taxon>Pseudoglutamicibacter</taxon>
    </lineage>
</organism>
<dbReference type="SMART" id="SM00304">
    <property type="entry name" value="HAMP"/>
    <property type="match status" value="1"/>
</dbReference>
<dbReference type="InterPro" id="IPR003661">
    <property type="entry name" value="HisK_dim/P_dom"/>
</dbReference>
<dbReference type="SMART" id="SM00387">
    <property type="entry name" value="HATPase_c"/>
    <property type="match status" value="1"/>
</dbReference>
<comment type="catalytic activity">
    <reaction evidence="1">
        <text>ATP + protein L-histidine = ADP + protein N-phospho-L-histidine.</text>
        <dbReference type="EC" id="2.7.13.3"/>
    </reaction>
</comment>
<comment type="caution">
    <text evidence="13">The sequence shown here is derived from an EMBL/GenBank/DDBJ whole genome shotgun (WGS) entry which is preliminary data.</text>
</comment>
<keyword evidence="4" id="KW-0597">Phosphoprotein</keyword>
<keyword evidence="9" id="KW-0902">Two-component regulatory system</keyword>
<dbReference type="CDD" id="cd00082">
    <property type="entry name" value="HisKA"/>
    <property type="match status" value="1"/>
</dbReference>
<dbReference type="PROSITE" id="PS50109">
    <property type="entry name" value="HIS_KIN"/>
    <property type="match status" value="1"/>
</dbReference>
<dbReference type="PRINTS" id="PR00344">
    <property type="entry name" value="BCTRLSENSOR"/>
</dbReference>
<sequence length="583" mass="62280">MSLRVRLVVLLTLMLAAGSMIIGGLTHTLMAAKLWGQLDSSLAATIDRATSASGHMPVTDVSSQPVGTVVALVADGKFRAGPEVTDSVTGEPTKLSEADRKTIITKIDEFEYNPQKTEGITATLEIGDYRLLIEPVASRDLPASTVMVAGLPAKRTYATLRTLDLTMLVVSTIGVVLVGAVGGAVIRATMQPLHHVVDVADSIATLPLTESDVHVDQRVNRNLASKPTEIGRLGGALNRLLDNVGDALETRAASEMKMRRFVADASHELRTPLASIRGYAQLIHVTHELTPDGERSLERLIGQTENMTELVEQLLLLNRLEEGHATTIETVDMVQIAANVYLDSQAAFGEHTWEFDAFTDGDPAYVEGDPSQLARVLSNLASNAAKHTSAGTQVDITVGIEPTQLTHVPALFNASTTQMHAEERARSHNSGYDVVVRVHDTGEGIDPEFLPKVFDRLARADKARSGSTSTSGLGLAIVKAIAEAHQGTINVESEPGNTVFTIRLPYCPPPAAGAAKHLAETTQLEAQAPADAQAAIETQTPTTAQAPATRQEPKVQEPANAKEPVYSARPYRRSPASPRPGTM</sequence>
<keyword evidence="8" id="KW-0472">Membrane</keyword>
<dbReference type="Gene3D" id="6.10.340.10">
    <property type="match status" value="1"/>
</dbReference>
<dbReference type="InterPro" id="IPR005467">
    <property type="entry name" value="His_kinase_dom"/>
</dbReference>
<evidence type="ECO:0000256" key="2">
    <source>
        <dbReference type="ARBA" id="ARBA00004236"/>
    </source>
</evidence>
<name>A0ABU1YX47_9MICC</name>
<gene>
    <name evidence="13" type="ORF">J2S67_000207</name>
</gene>
<evidence type="ECO:0000256" key="1">
    <source>
        <dbReference type="ARBA" id="ARBA00000085"/>
    </source>
</evidence>
<dbReference type="PROSITE" id="PS50885">
    <property type="entry name" value="HAMP"/>
    <property type="match status" value="1"/>
</dbReference>
<dbReference type="SUPFAM" id="SSF47384">
    <property type="entry name" value="Homodimeric domain of signal transducing histidine kinase"/>
    <property type="match status" value="1"/>
</dbReference>
<feature type="domain" description="HAMP" evidence="12">
    <location>
        <begin position="187"/>
        <end position="249"/>
    </location>
</feature>
<comment type="subcellular location">
    <subcellularLocation>
        <location evidence="2">Cell membrane</location>
    </subcellularLocation>
</comment>
<proteinExistence type="predicted"/>
<keyword evidence="6" id="KW-0812">Transmembrane</keyword>
<dbReference type="SUPFAM" id="SSF55874">
    <property type="entry name" value="ATPase domain of HSP90 chaperone/DNA topoisomerase II/histidine kinase"/>
    <property type="match status" value="1"/>
</dbReference>
<dbReference type="EMBL" id="JAVDXX010000001">
    <property type="protein sequence ID" value="MDR7292939.1"/>
    <property type="molecule type" value="Genomic_DNA"/>
</dbReference>
<dbReference type="Proteomes" id="UP001180715">
    <property type="component" value="Unassembled WGS sequence"/>
</dbReference>
<dbReference type="Gene3D" id="1.10.287.130">
    <property type="match status" value="1"/>
</dbReference>
<reference evidence="13" key="1">
    <citation type="submission" date="2023-07" db="EMBL/GenBank/DDBJ databases">
        <title>Sequencing the genomes of 1000 actinobacteria strains.</title>
        <authorList>
            <person name="Klenk H.-P."/>
        </authorList>
    </citation>
    <scope>NUCLEOTIDE SEQUENCE</scope>
    <source>
        <strain evidence="13">DSM 13068</strain>
    </source>
</reference>
<dbReference type="GO" id="GO:0004673">
    <property type="term" value="F:protein histidine kinase activity"/>
    <property type="evidence" value="ECO:0007669"/>
    <property type="project" value="UniProtKB-EC"/>
</dbReference>
<protein>
    <recommendedName>
        <fullName evidence="3">histidine kinase</fullName>
        <ecNumber evidence="3">2.7.13.3</ecNumber>
    </recommendedName>
</protein>
<evidence type="ECO:0000256" key="4">
    <source>
        <dbReference type="ARBA" id="ARBA00022553"/>
    </source>
</evidence>
<accession>A0ABU1YX47</accession>
<evidence type="ECO:0000256" key="5">
    <source>
        <dbReference type="ARBA" id="ARBA00022679"/>
    </source>
</evidence>
<dbReference type="SMART" id="SM00388">
    <property type="entry name" value="HisKA"/>
    <property type="match status" value="1"/>
</dbReference>